<organism evidence="1">
    <name type="scientific">viral metagenome</name>
    <dbReference type="NCBI Taxonomy" id="1070528"/>
    <lineage>
        <taxon>unclassified sequences</taxon>
        <taxon>metagenomes</taxon>
        <taxon>organismal metagenomes</taxon>
    </lineage>
</organism>
<reference evidence="1" key="1">
    <citation type="journal article" date="2020" name="Nature">
        <title>Giant virus diversity and host interactions through global metagenomics.</title>
        <authorList>
            <person name="Schulz F."/>
            <person name="Roux S."/>
            <person name="Paez-Espino D."/>
            <person name="Jungbluth S."/>
            <person name="Walsh D.A."/>
            <person name="Denef V.J."/>
            <person name="McMahon K.D."/>
            <person name="Konstantinidis K.T."/>
            <person name="Eloe-Fadrosh E.A."/>
            <person name="Kyrpides N.C."/>
            <person name="Woyke T."/>
        </authorList>
    </citation>
    <scope>NUCLEOTIDE SEQUENCE</scope>
    <source>
        <strain evidence="1">GVMAG-M-3300020185-18</strain>
    </source>
</reference>
<dbReference type="AlphaFoldDB" id="A0A6C0C121"/>
<dbReference type="EMBL" id="MN739316">
    <property type="protein sequence ID" value="QHS98375.1"/>
    <property type="molecule type" value="Genomic_DNA"/>
</dbReference>
<sequence length="102" mass="11162">MSEPVAETKPAENVVVNTTQNMEAETAPPAQQQVNLLDVEVNDENTALNVMVTFLNAAQRRGAFSMPESAKIWECIKIFQRMGPPNPNLTVAENSTEATDSK</sequence>
<accession>A0A6C0C121</accession>
<evidence type="ECO:0000313" key="1">
    <source>
        <dbReference type="EMBL" id="QHS98375.1"/>
    </source>
</evidence>
<name>A0A6C0C121_9ZZZZ</name>
<protein>
    <submittedName>
        <fullName evidence="1">Uncharacterized protein</fullName>
    </submittedName>
</protein>
<proteinExistence type="predicted"/>